<dbReference type="PANTHER" id="PTHR18934:SF99">
    <property type="entry name" value="ATP-DEPENDENT RNA HELICASE DHX37-RELATED"/>
    <property type="match status" value="1"/>
</dbReference>
<dbReference type="CDD" id="cd17917">
    <property type="entry name" value="DEXHc_RHA-like"/>
    <property type="match status" value="1"/>
</dbReference>
<reference evidence="9" key="1">
    <citation type="submission" date="2021-03" db="EMBL/GenBank/DDBJ databases">
        <authorList>
            <person name="Tagirdzhanova G."/>
        </authorList>
    </citation>
    <scope>NUCLEOTIDE SEQUENCE</scope>
</reference>
<dbReference type="PROSITE" id="PS51194">
    <property type="entry name" value="HELICASE_CTER"/>
    <property type="match status" value="1"/>
</dbReference>
<evidence type="ECO:0000256" key="5">
    <source>
        <dbReference type="ARBA" id="ARBA00022806"/>
    </source>
</evidence>
<protein>
    <recommendedName>
        <fullName evidence="2">RNA helicase</fullName>
        <ecNumber evidence="2">3.6.4.13</ecNumber>
    </recommendedName>
</protein>
<gene>
    <name evidence="9" type="primary">DHX9</name>
    <name evidence="9" type="ORF">HETSPECPRED_003890</name>
</gene>
<dbReference type="PANTHER" id="PTHR18934">
    <property type="entry name" value="ATP-DEPENDENT RNA HELICASE"/>
    <property type="match status" value="1"/>
</dbReference>
<dbReference type="EC" id="3.6.4.13" evidence="2"/>
<keyword evidence="5 9" id="KW-0347">Helicase</keyword>
<dbReference type="InterPro" id="IPR001650">
    <property type="entry name" value="Helicase_C-like"/>
</dbReference>
<dbReference type="SUPFAM" id="SSF52540">
    <property type="entry name" value="P-loop containing nucleoside triphosphate hydrolases"/>
    <property type="match status" value="1"/>
</dbReference>
<dbReference type="CDD" id="cd18791">
    <property type="entry name" value="SF2_C_RHA"/>
    <property type="match status" value="1"/>
</dbReference>
<dbReference type="InterPro" id="IPR011545">
    <property type="entry name" value="DEAD/DEAH_box_helicase_dom"/>
</dbReference>
<keyword evidence="3" id="KW-0547">Nucleotide-binding</keyword>
<dbReference type="InterPro" id="IPR014001">
    <property type="entry name" value="Helicase_ATP-bd"/>
</dbReference>
<evidence type="ECO:0000313" key="10">
    <source>
        <dbReference type="Proteomes" id="UP000664521"/>
    </source>
</evidence>
<dbReference type="GO" id="GO:1990904">
    <property type="term" value="C:ribonucleoprotein complex"/>
    <property type="evidence" value="ECO:0007669"/>
    <property type="project" value="UniProtKB-ARBA"/>
</dbReference>
<dbReference type="InterPro" id="IPR048333">
    <property type="entry name" value="HA2_WH"/>
</dbReference>
<proteinExistence type="inferred from homology"/>
<keyword evidence="6" id="KW-0067">ATP-binding</keyword>
<dbReference type="GO" id="GO:0003724">
    <property type="term" value="F:RNA helicase activity"/>
    <property type="evidence" value="ECO:0007669"/>
    <property type="project" value="UniProtKB-EC"/>
</dbReference>
<dbReference type="Gene3D" id="1.20.120.1080">
    <property type="match status" value="1"/>
</dbReference>
<evidence type="ECO:0000256" key="4">
    <source>
        <dbReference type="ARBA" id="ARBA00022801"/>
    </source>
</evidence>
<evidence type="ECO:0000313" key="9">
    <source>
        <dbReference type="EMBL" id="CAF9918950.1"/>
    </source>
</evidence>
<dbReference type="Pfam" id="PF04408">
    <property type="entry name" value="WHD_HA2"/>
    <property type="match status" value="1"/>
</dbReference>
<dbReference type="InterPro" id="IPR007502">
    <property type="entry name" value="Helicase-assoc_dom"/>
</dbReference>
<feature type="domain" description="Helicase ATP-binding" evidence="7">
    <location>
        <begin position="393"/>
        <end position="568"/>
    </location>
</feature>
<dbReference type="Pfam" id="PF21010">
    <property type="entry name" value="HA2_C"/>
    <property type="match status" value="1"/>
</dbReference>
<dbReference type="Gene3D" id="3.40.50.300">
    <property type="entry name" value="P-loop containing nucleotide triphosphate hydrolases"/>
    <property type="match status" value="2"/>
</dbReference>
<dbReference type="PROSITE" id="PS00690">
    <property type="entry name" value="DEAH_ATP_HELICASE"/>
    <property type="match status" value="1"/>
</dbReference>
<accession>A0A8H3IKN3</accession>
<dbReference type="PROSITE" id="PS51192">
    <property type="entry name" value="HELICASE_ATP_BIND_1"/>
    <property type="match status" value="1"/>
</dbReference>
<evidence type="ECO:0000259" key="8">
    <source>
        <dbReference type="PROSITE" id="PS51194"/>
    </source>
</evidence>
<dbReference type="Pfam" id="PF00271">
    <property type="entry name" value="Helicase_C"/>
    <property type="match status" value="1"/>
</dbReference>
<comment type="caution">
    <text evidence="9">The sequence shown here is derived from an EMBL/GenBank/DDBJ whole genome shotgun (WGS) entry which is preliminary data.</text>
</comment>
<comment type="similarity">
    <text evidence="1">Belongs to the DEAD box helicase family. DEAH subfamily.</text>
</comment>
<dbReference type="InterPro" id="IPR027417">
    <property type="entry name" value="P-loop_NTPase"/>
</dbReference>
<feature type="domain" description="Helicase C-terminal" evidence="8">
    <location>
        <begin position="677"/>
        <end position="851"/>
    </location>
</feature>
<keyword evidence="4" id="KW-0378">Hydrolase</keyword>
<evidence type="ECO:0000259" key="7">
    <source>
        <dbReference type="PROSITE" id="PS51192"/>
    </source>
</evidence>
<organism evidence="9 10">
    <name type="scientific">Heterodermia speciosa</name>
    <dbReference type="NCBI Taxonomy" id="116794"/>
    <lineage>
        <taxon>Eukaryota</taxon>
        <taxon>Fungi</taxon>
        <taxon>Dikarya</taxon>
        <taxon>Ascomycota</taxon>
        <taxon>Pezizomycotina</taxon>
        <taxon>Lecanoromycetes</taxon>
        <taxon>OSLEUM clade</taxon>
        <taxon>Lecanoromycetidae</taxon>
        <taxon>Caliciales</taxon>
        <taxon>Physciaceae</taxon>
        <taxon>Heterodermia</taxon>
    </lineage>
</organism>
<dbReference type="EMBL" id="CAJPDS010000023">
    <property type="protein sequence ID" value="CAF9918950.1"/>
    <property type="molecule type" value="Genomic_DNA"/>
</dbReference>
<dbReference type="SMART" id="SM00487">
    <property type="entry name" value="DEXDc"/>
    <property type="match status" value="1"/>
</dbReference>
<dbReference type="InterPro" id="IPR002464">
    <property type="entry name" value="DNA/RNA_helicase_DEAH_CS"/>
</dbReference>
<evidence type="ECO:0000256" key="1">
    <source>
        <dbReference type="ARBA" id="ARBA00008792"/>
    </source>
</evidence>
<dbReference type="Proteomes" id="UP000664521">
    <property type="component" value="Unassembled WGS sequence"/>
</dbReference>
<keyword evidence="10" id="KW-1185">Reference proteome</keyword>
<sequence length="1273" mass="141418">MHVPTQEDYPSVNALVFKQPQNTINNLVQQNTLEQASIGSGRRGFKSTLGSPLLGIEAVEGQGTSKANAYRAACLHFMAKVHELGQFKRIFQPDSIFDQGVHGDGGDAKIDIYNYAARFDSVPEFEIKPILRPGSSKRPGVQVEVKMPLQGINVVGSGKSLETAETAAALKFKQAAEQFQVRQGTESFVIRDSSTLTAQNAKAFFDFYKIQHRGTSVGIEVNEAKDMRELAKTAMFRAQVLVDELPIGKPVYMMRKKNIEDLAYLTAALEVKSREPDIYPQFLQALRAGDGKILKPIRPFDMPIDEQSLLKMRQTLLNARRAGLADEADESFPDEDIESAGRSKVPTLSEYELSRKNVQMQQAYTAYLQDPRLAELRRKRAELPLNQYKAQVLELISQNPYSIIVGATGSGKTTQVPQIILEDATMNGRGGACNIICTQPRRIAATSVAQRVAEERAEYLQQCVGYHVRFQAKPPRFGGSIKYCTTGILLQQLQHGPDEIMDSTSHIVIDEVHERDIIIDFLLILLKKTVAQRRAGGKTVPRIVLMSATMDTDLFASYFSAQIDGREQRCPSLSVPGRAFPVKERYLDNILRELRATYKSTELQLLSTEPQTRDYLAVDQEFTRANPSLAGGEQSATVQPEDFVIDWKKERKLTAEGELEISTEKEDNLIPYGLVATTIAHIVKTSTDGAILVFLPGLDEIVQVEKNLQLRSPLGVNFGDKSKYEVYKLHSSLPDGQKEVFGQVPPGCRKIILATNIAETSITIPDVQYVVDSGKLREKQYDQLRRITKLQCTWISKSNSKQRAGRAGRIQNGNYYALFSKARYESLRAIGLPEMLRADLQEICLDIKAQAFRTPIRAFLAEAIEPPPPKTVDSSVMNLQALDALTDDERLTPLGRLLASLPIHPSLGKMIVLGIIFRCLDPMLILGAALGERPLFVNSQESRKASQDSKLSFVDGSGSDHIAVLNAVRQLRDVRAQTNAFYMRDYAYKHLIYINTFNSIDSTARQIEAVLVEAGLIPYTPPYAQANSEYGDPALNKMAHNTPLIKALLLAGLHPNLAIHTNGLFLRTPSEAGVMIHRSSINAPSRSTGKSQPFSVQPVSAVYSYTNMVRADGSTLFLRDTSQSTPLMAALFGRNLEHERSQFLRLDGWLPFYVQSPERLAAKTVFEFRKGMERLFTGVFNDLAVKRRAAQGAGTGFLADDQVREVFAQGLAEVLVQDAKTTGTDPGQIREGSMVDSLSLEEEKERSTFDSWTPSDGNGPGLYQDLMEMKRGF</sequence>
<evidence type="ECO:0000256" key="3">
    <source>
        <dbReference type="ARBA" id="ARBA00022741"/>
    </source>
</evidence>
<dbReference type="SMART" id="SM00847">
    <property type="entry name" value="HA2"/>
    <property type="match status" value="1"/>
</dbReference>
<dbReference type="SMART" id="SM00490">
    <property type="entry name" value="HELICc"/>
    <property type="match status" value="1"/>
</dbReference>
<name>A0A8H3IKN3_9LECA</name>
<dbReference type="Pfam" id="PF00270">
    <property type="entry name" value="DEAD"/>
    <property type="match status" value="1"/>
</dbReference>
<evidence type="ECO:0000256" key="6">
    <source>
        <dbReference type="ARBA" id="ARBA00022840"/>
    </source>
</evidence>
<dbReference type="OrthoDB" id="5600252at2759"/>
<dbReference type="GO" id="GO:0016787">
    <property type="term" value="F:hydrolase activity"/>
    <property type="evidence" value="ECO:0007669"/>
    <property type="project" value="UniProtKB-KW"/>
</dbReference>
<dbReference type="GO" id="GO:0005524">
    <property type="term" value="F:ATP binding"/>
    <property type="evidence" value="ECO:0007669"/>
    <property type="project" value="UniProtKB-KW"/>
</dbReference>
<evidence type="ECO:0000256" key="2">
    <source>
        <dbReference type="ARBA" id="ARBA00012552"/>
    </source>
</evidence>
<dbReference type="GO" id="GO:0003723">
    <property type="term" value="F:RNA binding"/>
    <property type="evidence" value="ECO:0007669"/>
    <property type="project" value="TreeGrafter"/>
</dbReference>
<dbReference type="AlphaFoldDB" id="A0A8H3IKN3"/>